<reference evidence="2" key="2">
    <citation type="submission" date="2010-04" db="EMBL/GenBank/DDBJ databases">
        <authorList>
            <person name="Buell R."/>
            <person name="Hamilton J."/>
            <person name="Hostetler J."/>
        </authorList>
    </citation>
    <scope>NUCLEOTIDE SEQUENCE [LARGE SCALE GENOMIC DNA]</scope>
    <source>
        <strain evidence="2">DAOM:BR144</strain>
    </source>
</reference>
<organism evidence="1 2">
    <name type="scientific">Globisporangium ultimum (strain ATCC 200006 / CBS 805.95 / DAOM BR144)</name>
    <name type="common">Pythium ultimum</name>
    <dbReference type="NCBI Taxonomy" id="431595"/>
    <lineage>
        <taxon>Eukaryota</taxon>
        <taxon>Sar</taxon>
        <taxon>Stramenopiles</taxon>
        <taxon>Oomycota</taxon>
        <taxon>Peronosporomycetes</taxon>
        <taxon>Pythiales</taxon>
        <taxon>Pythiaceae</taxon>
        <taxon>Globisporangium</taxon>
    </lineage>
</organism>
<reference evidence="1" key="3">
    <citation type="submission" date="2015-02" db="UniProtKB">
        <authorList>
            <consortium name="EnsemblProtists"/>
        </authorList>
    </citation>
    <scope>IDENTIFICATION</scope>
    <source>
        <strain evidence="1">DAOM BR144</strain>
    </source>
</reference>
<dbReference type="VEuPathDB" id="FungiDB:PYU1_G006323"/>
<dbReference type="EnsemblProtists" id="PYU1_T006335">
    <property type="protein sequence ID" value="PYU1_T006335"/>
    <property type="gene ID" value="PYU1_G006323"/>
</dbReference>
<dbReference type="EMBL" id="GL376604">
    <property type="status" value="NOT_ANNOTATED_CDS"/>
    <property type="molecule type" value="Genomic_DNA"/>
</dbReference>
<reference evidence="2" key="1">
    <citation type="journal article" date="2010" name="Genome Biol.">
        <title>Genome sequence of the necrotrophic plant pathogen Pythium ultimum reveals original pathogenicity mechanisms and effector repertoire.</title>
        <authorList>
            <person name="Levesque C.A."/>
            <person name="Brouwer H."/>
            <person name="Cano L."/>
            <person name="Hamilton J.P."/>
            <person name="Holt C."/>
            <person name="Huitema E."/>
            <person name="Raffaele S."/>
            <person name="Robideau G.P."/>
            <person name="Thines M."/>
            <person name="Win J."/>
            <person name="Zerillo M.M."/>
            <person name="Beakes G.W."/>
            <person name="Boore J.L."/>
            <person name="Busam D."/>
            <person name="Dumas B."/>
            <person name="Ferriera S."/>
            <person name="Fuerstenberg S.I."/>
            <person name="Gachon C.M."/>
            <person name="Gaulin E."/>
            <person name="Govers F."/>
            <person name="Grenville-Briggs L."/>
            <person name="Horner N."/>
            <person name="Hostetler J."/>
            <person name="Jiang R.H."/>
            <person name="Johnson J."/>
            <person name="Krajaejun T."/>
            <person name="Lin H."/>
            <person name="Meijer H.J."/>
            <person name="Moore B."/>
            <person name="Morris P."/>
            <person name="Phuntmart V."/>
            <person name="Puiu D."/>
            <person name="Shetty J."/>
            <person name="Stajich J.E."/>
            <person name="Tripathy S."/>
            <person name="Wawra S."/>
            <person name="van West P."/>
            <person name="Whitty B.R."/>
            <person name="Coutinho P.M."/>
            <person name="Henrissat B."/>
            <person name="Martin F."/>
            <person name="Thomas P.D."/>
            <person name="Tyler B.M."/>
            <person name="De Vries R.P."/>
            <person name="Kamoun S."/>
            <person name="Yandell M."/>
            <person name="Tisserat N."/>
            <person name="Buell C.R."/>
        </authorList>
    </citation>
    <scope>NUCLEOTIDE SEQUENCE</scope>
    <source>
        <strain evidence="2">DAOM:BR144</strain>
    </source>
</reference>
<dbReference type="eggNOG" id="ENOG502RWF5">
    <property type="taxonomic scope" value="Eukaryota"/>
</dbReference>
<protein>
    <submittedName>
        <fullName evidence="1">Uncharacterized protein</fullName>
    </submittedName>
</protein>
<evidence type="ECO:0000313" key="2">
    <source>
        <dbReference type="Proteomes" id="UP000019132"/>
    </source>
</evidence>
<sequence>MTTASFGGSSAGLASIVSGSACGDRSVAQIVRPSSCNASTQSEMLENSRMLSHTEQPLVIFLVPPDLCFFT</sequence>
<dbReference type="AlphaFoldDB" id="K3WMZ3"/>
<dbReference type="Proteomes" id="UP000019132">
    <property type="component" value="Unassembled WGS sequence"/>
</dbReference>
<keyword evidence="2" id="KW-1185">Reference proteome</keyword>
<proteinExistence type="predicted"/>
<dbReference type="InParanoid" id="K3WMZ3"/>
<name>K3WMZ3_GLOUD</name>
<accession>K3WMZ3</accession>
<evidence type="ECO:0000313" key="1">
    <source>
        <dbReference type="EnsemblProtists" id="PYU1_T006335"/>
    </source>
</evidence>
<dbReference type="HOGENOM" id="CLU_2745651_0_0_1"/>